<dbReference type="Gene3D" id="3.40.630.30">
    <property type="match status" value="1"/>
</dbReference>
<dbReference type="InterPro" id="IPR016181">
    <property type="entry name" value="Acyl_CoA_acyltransferase"/>
</dbReference>
<dbReference type="PANTHER" id="PTHR43877">
    <property type="entry name" value="AMINOALKYLPHOSPHONATE N-ACETYLTRANSFERASE-RELATED-RELATED"/>
    <property type="match status" value="1"/>
</dbReference>
<keyword evidence="2" id="KW-0012">Acyltransferase</keyword>
<dbReference type="GO" id="GO:0016747">
    <property type="term" value="F:acyltransferase activity, transferring groups other than amino-acyl groups"/>
    <property type="evidence" value="ECO:0007669"/>
    <property type="project" value="InterPro"/>
</dbReference>
<dbReference type="EMBL" id="JACHJW010000001">
    <property type="protein sequence ID" value="MBB4957230.1"/>
    <property type="molecule type" value="Genomic_DNA"/>
</dbReference>
<proteinExistence type="predicted"/>
<name>A0A7W7WMW3_9ACTN</name>
<evidence type="ECO:0000313" key="4">
    <source>
        <dbReference type="EMBL" id="MBB4957230.1"/>
    </source>
</evidence>
<dbReference type="CDD" id="cd04301">
    <property type="entry name" value="NAT_SF"/>
    <property type="match status" value="1"/>
</dbReference>
<feature type="domain" description="N-acetyltransferase" evidence="3">
    <location>
        <begin position="4"/>
        <end position="152"/>
    </location>
</feature>
<sequence length="152" mass="16701">MEKLIFRTAQRADVPAIVAMLADDGLGKGREVVGEEVDAAYWAAFAEMADDPNNTQVVVEVGGEVVGTLQLTYIRSLTRRGGLRAQIEGVRVRADQRGAGLGRTMIKWAVDQARERGCNLVQLTTDKRRADAHRFYASLGFRASHEGMKLVL</sequence>
<evidence type="ECO:0000256" key="2">
    <source>
        <dbReference type="ARBA" id="ARBA00023315"/>
    </source>
</evidence>
<dbReference type="AlphaFoldDB" id="A0A7W7WMW3"/>
<keyword evidence="5" id="KW-1185">Reference proteome</keyword>
<gene>
    <name evidence="4" type="ORF">FHR38_000963</name>
</gene>
<protein>
    <submittedName>
        <fullName evidence="4">GNAT superfamily N-acetyltransferase</fullName>
    </submittedName>
</protein>
<dbReference type="PROSITE" id="PS51186">
    <property type="entry name" value="GNAT"/>
    <property type="match status" value="1"/>
</dbReference>
<dbReference type="PANTHER" id="PTHR43877:SF2">
    <property type="entry name" value="AMINOALKYLPHOSPHONATE N-ACETYLTRANSFERASE-RELATED"/>
    <property type="match status" value="1"/>
</dbReference>
<keyword evidence="1 4" id="KW-0808">Transferase</keyword>
<dbReference type="RefSeq" id="WP_184533092.1">
    <property type="nucleotide sequence ID" value="NZ_JACHJW010000001.1"/>
</dbReference>
<dbReference type="InterPro" id="IPR000182">
    <property type="entry name" value="GNAT_dom"/>
</dbReference>
<comment type="caution">
    <text evidence="4">The sequence shown here is derived from an EMBL/GenBank/DDBJ whole genome shotgun (WGS) entry which is preliminary data.</text>
</comment>
<dbReference type="SUPFAM" id="SSF55729">
    <property type="entry name" value="Acyl-CoA N-acyltransferases (Nat)"/>
    <property type="match status" value="1"/>
</dbReference>
<evidence type="ECO:0000256" key="1">
    <source>
        <dbReference type="ARBA" id="ARBA00022679"/>
    </source>
</evidence>
<accession>A0A7W7WMW3</accession>
<evidence type="ECO:0000313" key="5">
    <source>
        <dbReference type="Proteomes" id="UP000578819"/>
    </source>
</evidence>
<evidence type="ECO:0000259" key="3">
    <source>
        <dbReference type="PROSITE" id="PS51186"/>
    </source>
</evidence>
<dbReference type="Proteomes" id="UP000578819">
    <property type="component" value="Unassembled WGS sequence"/>
</dbReference>
<dbReference type="InterPro" id="IPR050832">
    <property type="entry name" value="Bact_Acetyltransf"/>
</dbReference>
<reference evidence="4 5" key="1">
    <citation type="submission" date="2020-08" db="EMBL/GenBank/DDBJ databases">
        <title>Sequencing the genomes of 1000 actinobacteria strains.</title>
        <authorList>
            <person name="Klenk H.-P."/>
        </authorList>
    </citation>
    <scope>NUCLEOTIDE SEQUENCE [LARGE SCALE GENOMIC DNA]</scope>
    <source>
        <strain evidence="4 5">DSM 45886</strain>
    </source>
</reference>
<organism evidence="4 5">
    <name type="scientific">Micromonospora polyrhachis</name>
    <dbReference type="NCBI Taxonomy" id="1282883"/>
    <lineage>
        <taxon>Bacteria</taxon>
        <taxon>Bacillati</taxon>
        <taxon>Actinomycetota</taxon>
        <taxon>Actinomycetes</taxon>
        <taxon>Micromonosporales</taxon>
        <taxon>Micromonosporaceae</taxon>
        <taxon>Micromonospora</taxon>
    </lineage>
</organism>
<dbReference type="Pfam" id="PF00583">
    <property type="entry name" value="Acetyltransf_1"/>
    <property type="match status" value="1"/>
</dbReference>